<comment type="caution">
    <text evidence="1">The sequence shown here is derived from an EMBL/GenBank/DDBJ whole genome shotgun (WGS) entry which is preliminary data.</text>
</comment>
<evidence type="ECO:0000313" key="2">
    <source>
        <dbReference type="Proteomes" id="UP001501578"/>
    </source>
</evidence>
<dbReference type="RefSeq" id="WP_343949062.1">
    <property type="nucleotide sequence ID" value="NZ_BAAAHQ010000007.1"/>
</dbReference>
<reference evidence="2" key="1">
    <citation type="journal article" date="2019" name="Int. J. Syst. Evol. Microbiol.">
        <title>The Global Catalogue of Microorganisms (GCM) 10K type strain sequencing project: providing services to taxonomists for standard genome sequencing and annotation.</title>
        <authorList>
            <consortium name="The Broad Institute Genomics Platform"/>
            <consortium name="The Broad Institute Genome Sequencing Center for Infectious Disease"/>
            <person name="Wu L."/>
            <person name="Ma J."/>
        </authorList>
    </citation>
    <scope>NUCLEOTIDE SEQUENCE [LARGE SCALE GENOMIC DNA]</scope>
    <source>
        <strain evidence="2">JCM 11136</strain>
    </source>
</reference>
<organism evidence="1 2">
    <name type="scientific">Nonomuraea longicatena</name>
    <dbReference type="NCBI Taxonomy" id="83682"/>
    <lineage>
        <taxon>Bacteria</taxon>
        <taxon>Bacillati</taxon>
        <taxon>Actinomycetota</taxon>
        <taxon>Actinomycetes</taxon>
        <taxon>Streptosporangiales</taxon>
        <taxon>Streptosporangiaceae</taxon>
        <taxon>Nonomuraea</taxon>
    </lineage>
</organism>
<accession>A0ABP3ZBF3</accession>
<dbReference type="Proteomes" id="UP001501578">
    <property type="component" value="Unassembled WGS sequence"/>
</dbReference>
<proteinExistence type="predicted"/>
<name>A0ABP3ZBF3_9ACTN</name>
<protein>
    <submittedName>
        <fullName evidence="1">Uncharacterized protein</fullName>
    </submittedName>
</protein>
<gene>
    <name evidence="1" type="ORF">GCM10009560_15910</name>
</gene>
<sequence>MPRLTPATLNIRTRRSTWTVIHADQLDVVIRRTPDNRSPRFYAYRHIAGLAWMQIPGHFYRLDQARIALTSGTANMAVWEPLIALLDLAAQAQPITSESVVAVADGER</sequence>
<dbReference type="EMBL" id="BAAAHQ010000007">
    <property type="protein sequence ID" value="GAA0918729.1"/>
    <property type="molecule type" value="Genomic_DNA"/>
</dbReference>
<evidence type="ECO:0000313" key="1">
    <source>
        <dbReference type="EMBL" id="GAA0918729.1"/>
    </source>
</evidence>
<keyword evidence="2" id="KW-1185">Reference proteome</keyword>